<gene>
    <name evidence="1" type="ORF">S01H1_02435</name>
</gene>
<accession>X0TEI8</accession>
<reference evidence="1" key="1">
    <citation type="journal article" date="2014" name="Front. Microbiol.">
        <title>High frequency of phylogenetically diverse reductive dehalogenase-homologous genes in deep subseafloor sedimentary metagenomes.</title>
        <authorList>
            <person name="Kawai M."/>
            <person name="Futagami T."/>
            <person name="Toyoda A."/>
            <person name="Takaki Y."/>
            <person name="Nishi S."/>
            <person name="Hori S."/>
            <person name="Arai W."/>
            <person name="Tsubouchi T."/>
            <person name="Morono Y."/>
            <person name="Uchiyama I."/>
            <person name="Ito T."/>
            <person name="Fujiyama A."/>
            <person name="Inagaki F."/>
            <person name="Takami H."/>
        </authorList>
    </citation>
    <scope>NUCLEOTIDE SEQUENCE</scope>
    <source>
        <strain evidence="1">Expedition CK06-06</strain>
    </source>
</reference>
<dbReference type="AlphaFoldDB" id="X0TEI8"/>
<feature type="non-terminal residue" evidence="1">
    <location>
        <position position="1"/>
    </location>
</feature>
<dbReference type="EMBL" id="BARS01001169">
    <property type="protein sequence ID" value="GAF85741.1"/>
    <property type="molecule type" value="Genomic_DNA"/>
</dbReference>
<sequence length="44" mass="5025">NSQIDNFCSYFQRQAPIILGIRSVPEDADKVGPVDYQIRQWGQA</sequence>
<organism evidence="1">
    <name type="scientific">marine sediment metagenome</name>
    <dbReference type="NCBI Taxonomy" id="412755"/>
    <lineage>
        <taxon>unclassified sequences</taxon>
        <taxon>metagenomes</taxon>
        <taxon>ecological metagenomes</taxon>
    </lineage>
</organism>
<comment type="caution">
    <text evidence="1">The sequence shown here is derived from an EMBL/GenBank/DDBJ whole genome shotgun (WGS) entry which is preliminary data.</text>
</comment>
<protein>
    <submittedName>
        <fullName evidence="1">Uncharacterized protein</fullName>
    </submittedName>
</protein>
<name>X0TEI8_9ZZZZ</name>
<proteinExistence type="predicted"/>
<evidence type="ECO:0000313" key="1">
    <source>
        <dbReference type="EMBL" id="GAF85741.1"/>
    </source>
</evidence>